<protein>
    <submittedName>
        <fullName evidence="7">Uncharacterized protein</fullName>
    </submittedName>
</protein>
<dbReference type="InterPro" id="IPR009057">
    <property type="entry name" value="Homeodomain-like_sf"/>
</dbReference>
<gene>
    <name evidence="7" type="ORF">CK203_049713</name>
</gene>
<evidence type="ECO:0000256" key="1">
    <source>
        <dbReference type="ARBA" id="ARBA00004123"/>
    </source>
</evidence>
<evidence type="ECO:0000256" key="6">
    <source>
        <dbReference type="SAM" id="SignalP"/>
    </source>
</evidence>
<dbReference type="AlphaFoldDB" id="A0A438H0Y7"/>
<keyword evidence="3" id="KW-0804">Transcription</keyword>
<evidence type="ECO:0000256" key="2">
    <source>
        <dbReference type="ARBA" id="ARBA00023015"/>
    </source>
</evidence>
<comment type="subcellular location">
    <subcellularLocation>
        <location evidence="1">Nucleus</location>
    </subcellularLocation>
</comment>
<feature type="chain" id="PRO_5019149342" evidence="6">
    <location>
        <begin position="22"/>
        <end position="325"/>
    </location>
</feature>
<evidence type="ECO:0000313" key="7">
    <source>
        <dbReference type="EMBL" id="RVW78138.1"/>
    </source>
</evidence>
<dbReference type="InterPro" id="IPR046955">
    <property type="entry name" value="PHR1-like"/>
</dbReference>
<dbReference type="GO" id="GO:0005634">
    <property type="term" value="C:nucleus"/>
    <property type="evidence" value="ECO:0007669"/>
    <property type="project" value="UniProtKB-SubCell"/>
</dbReference>
<dbReference type="PANTHER" id="PTHR31499">
    <property type="entry name" value="MYB FAMILY TRANSCRIPTION FACTOR PHL11"/>
    <property type="match status" value="1"/>
</dbReference>
<dbReference type="InterPro" id="IPR006447">
    <property type="entry name" value="Myb_dom_plants"/>
</dbReference>
<name>A0A438H0Y7_VITVI</name>
<dbReference type="GO" id="GO:0003677">
    <property type="term" value="F:DNA binding"/>
    <property type="evidence" value="ECO:0007669"/>
    <property type="project" value="InterPro"/>
</dbReference>
<keyword evidence="2" id="KW-0805">Transcription regulation</keyword>
<sequence length="325" mass="36588">MTWYNPYGLMCRHWQLSVALAWPSTLSLPCRAVTSLILTAHLKRSKSCLEEDEEGEEEENCKNWVFCQFIPIKPRISRCSYLTLSKGWLRAQLVFLSRSKNTVALPLFCLLILNHACDGHQNFTLFLFDAVNQLGGHERWSCSSGMINSEEILLSLPHAYWNLSFTMLNATHGGQVGFALSGEVWVITAALVPLYQLIHLLCTLLAEATPKAIMKIMAVRGLTLYHLKSHLQKYRMRMLSVIKEATRRTSQQAEKQRKKGGTSSSSLPEDKNEVHKSEEEGKNKIVHDSEVDPAIVYLNLDDKGDDDTDIAMATVNLPGVNIESP</sequence>
<evidence type="ECO:0000256" key="4">
    <source>
        <dbReference type="ARBA" id="ARBA00023242"/>
    </source>
</evidence>
<dbReference type="Proteomes" id="UP000288805">
    <property type="component" value="Unassembled WGS sequence"/>
</dbReference>
<dbReference type="EMBL" id="QGNW01000301">
    <property type="protein sequence ID" value="RVW78138.1"/>
    <property type="molecule type" value="Genomic_DNA"/>
</dbReference>
<comment type="caution">
    <text evidence="7">The sequence shown here is derived from an EMBL/GenBank/DDBJ whole genome shotgun (WGS) entry which is preliminary data.</text>
</comment>
<evidence type="ECO:0000256" key="5">
    <source>
        <dbReference type="SAM" id="MobiDB-lite"/>
    </source>
</evidence>
<evidence type="ECO:0000313" key="8">
    <source>
        <dbReference type="Proteomes" id="UP000288805"/>
    </source>
</evidence>
<feature type="signal peptide" evidence="6">
    <location>
        <begin position="1"/>
        <end position="21"/>
    </location>
</feature>
<feature type="region of interest" description="Disordered" evidence="5">
    <location>
        <begin position="246"/>
        <end position="287"/>
    </location>
</feature>
<dbReference type="GO" id="GO:0003700">
    <property type="term" value="F:DNA-binding transcription factor activity"/>
    <property type="evidence" value="ECO:0007669"/>
    <property type="project" value="InterPro"/>
</dbReference>
<keyword evidence="6" id="KW-0732">Signal</keyword>
<reference evidence="7 8" key="1">
    <citation type="journal article" date="2018" name="PLoS Genet.">
        <title>Population sequencing reveals clonal diversity and ancestral inbreeding in the grapevine cultivar Chardonnay.</title>
        <authorList>
            <person name="Roach M.J."/>
            <person name="Johnson D.L."/>
            <person name="Bohlmann J."/>
            <person name="van Vuuren H.J."/>
            <person name="Jones S.J."/>
            <person name="Pretorius I.S."/>
            <person name="Schmidt S.A."/>
            <person name="Borneman A.R."/>
        </authorList>
    </citation>
    <scope>NUCLEOTIDE SEQUENCE [LARGE SCALE GENOMIC DNA]</scope>
    <source>
        <strain evidence="8">cv. Chardonnay</strain>
        <tissue evidence="7">Leaf</tissue>
    </source>
</reference>
<keyword evidence="4" id="KW-0539">Nucleus</keyword>
<evidence type="ECO:0000256" key="3">
    <source>
        <dbReference type="ARBA" id="ARBA00023163"/>
    </source>
</evidence>
<organism evidence="7 8">
    <name type="scientific">Vitis vinifera</name>
    <name type="common">Grape</name>
    <dbReference type="NCBI Taxonomy" id="29760"/>
    <lineage>
        <taxon>Eukaryota</taxon>
        <taxon>Viridiplantae</taxon>
        <taxon>Streptophyta</taxon>
        <taxon>Embryophyta</taxon>
        <taxon>Tracheophyta</taxon>
        <taxon>Spermatophyta</taxon>
        <taxon>Magnoliopsida</taxon>
        <taxon>eudicotyledons</taxon>
        <taxon>Gunneridae</taxon>
        <taxon>Pentapetalae</taxon>
        <taxon>rosids</taxon>
        <taxon>Vitales</taxon>
        <taxon>Vitaceae</taxon>
        <taxon>Viteae</taxon>
        <taxon>Vitis</taxon>
    </lineage>
</organism>
<dbReference type="Gene3D" id="1.10.10.60">
    <property type="entry name" value="Homeodomain-like"/>
    <property type="match status" value="1"/>
</dbReference>
<proteinExistence type="predicted"/>
<dbReference type="SUPFAM" id="SSF46689">
    <property type="entry name" value="Homeodomain-like"/>
    <property type="match status" value="1"/>
</dbReference>
<feature type="compositionally biased region" description="Basic and acidic residues" evidence="5">
    <location>
        <begin position="268"/>
        <end position="287"/>
    </location>
</feature>
<accession>A0A438H0Y7</accession>
<dbReference type="PANTHER" id="PTHR31499:SF43">
    <property type="entry name" value="MYB FAMILY TRANSCRIPTION FACTOR APL"/>
    <property type="match status" value="1"/>
</dbReference>
<dbReference type="NCBIfam" id="TIGR01557">
    <property type="entry name" value="myb_SHAQKYF"/>
    <property type="match status" value="1"/>
</dbReference>